<sequence>MHACKPCKPCTNKINSNKFNLEDKVTPEGKGNVANMKAKRGARKKACSNSISCCLLIFFHLKAFQLFVIGSVLGSSYCWTDQKPTQLTARQIILKLEGRKKHQKLLISIYSGPPCRIQNQNLSLSFCASLPSASSPPLPSRVQVFGWEEAMAKFQEQLKEKAKELHLKEKAYVLKMMLKKGAKMVSKTCKKGWKKVKKMAA</sequence>
<evidence type="ECO:0000256" key="1">
    <source>
        <dbReference type="SAM" id="Phobius"/>
    </source>
</evidence>
<proteinExistence type="predicted"/>
<evidence type="ECO:0000313" key="2">
    <source>
        <dbReference type="EnsemblPlants" id="Kaladp0569s0002.1.v1.1"/>
    </source>
</evidence>
<dbReference type="AlphaFoldDB" id="A0A7N0VC88"/>
<reference evidence="2" key="1">
    <citation type="submission" date="2021-01" db="UniProtKB">
        <authorList>
            <consortium name="EnsemblPlants"/>
        </authorList>
    </citation>
    <scope>IDENTIFICATION</scope>
</reference>
<organism evidence="2 3">
    <name type="scientific">Kalanchoe fedtschenkoi</name>
    <name type="common">Lavender scallops</name>
    <name type="synonym">South American air plant</name>
    <dbReference type="NCBI Taxonomy" id="63787"/>
    <lineage>
        <taxon>Eukaryota</taxon>
        <taxon>Viridiplantae</taxon>
        <taxon>Streptophyta</taxon>
        <taxon>Embryophyta</taxon>
        <taxon>Tracheophyta</taxon>
        <taxon>Spermatophyta</taxon>
        <taxon>Magnoliopsida</taxon>
        <taxon>eudicotyledons</taxon>
        <taxon>Gunneridae</taxon>
        <taxon>Pentapetalae</taxon>
        <taxon>Saxifragales</taxon>
        <taxon>Crassulaceae</taxon>
        <taxon>Kalanchoe</taxon>
    </lineage>
</organism>
<keyword evidence="1" id="KW-0472">Membrane</keyword>
<keyword evidence="1" id="KW-1133">Transmembrane helix</keyword>
<feature type="transmembrane region" description="Helical" evidence="1">
    <location>
        <begin position="46"/>
        <end position="68"/>
    </location>
</feature>
<dbReference type="EnsemblPlants" id="Kaladp0569s0002.1.v1.1">
    <property type="protein sequence ID" value="Kaladp0569s0002.1.v1.1"/>
    <property type="gene ID" value="Kaladp0569s0002.v1.1"/>
</dbReference>
<keyword evidence="3" id="KW-1185">Reference proteome</keyword>
<protein>
    <submittedName>
        <fullName evidence="2">Uncharacterized protein</fullName>
    </submittedName>
</protein>
<evidence type="ECO:0000313" key="3">
    <source>
        <dbReference type="Proteomes" id="UP000594263"/>
    </source>
</evidence>
<accession>A0A7N0VC88</accession>
<dbReference type="Proteomes" id="UP000594263">
    <property type="component" value="Unplaced"/>
</dbReference>
<keyword evidence="1" id="KW-0812">Transmembrane</keyword>
<dbReference type="Gramene" id="Kaladp0569s0002.1.v1.1">
    <property type="protein sequence ID" value="Kaladp0569s0002.1.v1.1"/>
    <property type="gene ID" value="Kaladp0569s0002.v1.1"/>
</dbReference>
<name>A0A7N0VC88_KALFE</name>